<dbReference type="AlphaFoldDB" id="A0A9D1JR52"/>
<comment type="caution">
    <text evidence="1">The sequence shown here is derived from an EMBL/GenBank/DDBJ whole genome shotgun (WGS) entry which is preliminary data.</text>
</comment>
<dbReference type="SUPFAM" id="SSF53474">
    <property type="entry name" value="alpha/beta-Hydrolases"/>
    <property type="match status" value="1"/>
</dbReference>
<organism evidence="1 2">
    <name type="scientific">Candidatus Scybalocola faecigallinarum</name>
    <dbReference type="NCBI Taxonomy" id="2840941"/>
    <lineage>
        <taxon>Bacteria</taxon>
        <taxon>Bacillati</taxon>
        <taxon>Bacillota</taxon>
        <taxon>Clostridia</taxon>
        <taxon>Lachnospirales</taxon>
        <taxon>Lachnospiraceae</taxon>
        <taxon>Lachnospiraceae incertae sedis</taxon>
        <taxon>Candidatus Scybalocola (ex Gilroy et al. 2021)</taxon>
    </lineage>
</organism>
<evidence type="ECO:0000313" key="2">
    <source>
        <dbReference type="Proteomes" id="UP000823927"/>
    </source>
</evidence>
<gene>
    <name evidence="1" type="ORF">IAB46_09785</name>
</gene>
<sequence>MTKFKLRRNLLKFLESRPAVPANYTQDTETGGSIEAKYMATGGHEVSTYEEPALQGFSKYTIYYPTELETADEKYPVIVVCNGSGTPISKYLSIPEHFASWGFIVIGTEEEYDWSGFSAEMCIRHLQKFNDNEKIGENEKELAYNLEWEYDATLVDIPILLIAGAGAGDDWVITGEQLQNIYSDIDSNKVMLRRKDTSHNETLYAANGYVAAWFMWHLQGDDEAAKAFLQ</sequence>
<evidence type="ECO:0000313" key="1">
    <source>
        <dbReference type="EMBL" id="HIS47818.1"/>
    </source>
</evidence>
<dbReference type="InterPro" id="IPR029058">
    <property type="entry name" value="AB_hydrolase_fold"/>
</dbReference>
<dbReference type="EMBL" id="DVIT01000035">
    <property type="protein sequence ID" value="HIS47818.1"/>
    <property type="molecule type" value="Genomic_DNA"/>
</dbReference>
<dbReference type="Gene3D" id="3.40.50.1820">
    <property type="entry name" value="alpha/beta hydrolase"/>
    <property type="match status" value="2"/>
</dbReference>
<name>A0A9D1JR52_9FIRM</name>
<reference evidence="1" key="2">
    <citation type="journal article" date="2021" name="PeerJ">
        <title>Extensive microbial diversity within the chicken gut microbiome revealed by metagenomics and culture.</title>
        <authorList>
            <person name="Gilroy R."/>
            <person name="Ravi A."/>
            <person name="Getino M."/>
            <person name="Pursley I."/>
            <person name="Horton D.L."/>
            <person name="Alikhan N.F."/>
            <person name="Baker D."/>
            <person name="Gharbi K."/>
            <person name="Hall N."/>
            <person name="Watson M."/>
            <person name="Adriaenssens E.M."/>
            <person name="Foster-Nyarko E."/>
            <person name="Jarju S."/>
            <person name="Secka A."/>
            <person name="Antonio M."/>
            <person name="Oren A."/>
            <person name="Chaudhuri R.R."/>
            <person name="La Ragione R."/>
            <person name="Hildebrand F."/>
            <person name="Pallen M.J."/>
        </authorList>
    </citation>
    <scope>NUCLEOTIDE SEQUENCE</scope>
    <source>
        <strain evidence="1">CHK178-757</strain>
    </source>
</reference>
<proteinExistence type="predicted"/>
<accession>A0A9D1JR52</accession>
<dbReference type="Proteomes" id="UP000823927">
    <property type="component" value="Unassembled WGS sequence"/>
</dbReference>
<protein>
    <submittedName>
        <fullName evidence="1">Lipase</fullName>
    </submittedName>
</protein>
<reference evidence="1" key="1">
    <citation type="submission" date="2020-10" db="EMBL/GenBank/DDBJ databases">
        <authorList>
            <person name="Gilroy R."/>
        </authorList>
    </citation>
    <scope>NUCLEOTIDE SEQUENCE</scope>
    <source>
        <strain evidence="1">CHK178-757</strain>
    </source>
</reference>